<dbReference type="Gene3D" id="3.40.50.300">
    <property type="entry name" value="P-loop containing nucleotide triphosphate hydrolases"/>
    <property type="match status" value="1"/>
</dbReference>
<keyword evidence="9 17" id="KW-0812">Transmembrane</keyword>
<keyword evidence="15" id="KW-0829">Tyrosine-protein kinase</keyword>
<dbReference type="HOGENOM" id="CLU_009912_4_2_9"/>
<evidence type="ECO:0000259" key="19">
    <source>
        <dbReference type="Pfam" id="PF13614"/>
    </source>
</evidence>
<dbReference type="NCBIfam" id="TIGR01007">
    <property type="entry name" value="eps_fam"/>
    <property type="match status" value="1"/>
</dbReference>
<dbReference type="GO" id="GO:0005524">
    <property type="term" value="F:ATP binding"/>
    <property type="evidence" value="ECO:0007669"/>
    <property type="project" value="UniProtKB-KW"/>
</dbReference>
<dbReference type="Pfam" id="PF02706">
    <property type="entry name" value="Wzz"/>
    <property type="match status" value="1"/>
</dbReference>
<dbReference type="STRING" id="1216932.CM240_2079"/>
<dbReference type="InterPro" id="IPR005702">
    <property type="entry name" value="Wzc-like_C"/>
</dbReference>
<evidence type="ECO:0000256" key="13">
    <source>
        <dbReference type="ARBA" id="ARBA00022989"/>
    </source>
</evidence>
<name>W6S4G8_9CLOT</name>
<dbReference type="KEGG" id="clt:CM240_2079"/>
<keyword evidence="8" id="KW-0808">Transferase</keyword>
<keyword evidence="7" id="KW-0997">Cell inner membrane</keyword>
<evidence type="ECO:0000256" key="3">
    <source>
        <dbReference type="ARBA" id="ARBA00007316"/>
    </source>
</evidence>
<evidence type="ECO:0000256" key="6">
    <source>
        <dbReference type="ARBA" id="ARBA00022475"/>
    </source>
</evidence>
<reference evidence="21 22" key="1">
    <citation type="submission" date="2013-11" db="EMBL/GenBank/DDBJ databases">
        <title>Complete genome sequence of Clostridum sp. M2/40.</title>
        <authorList>
            <person name="Wibberg D."/>
            <person name="Puehler A."/>
            <person name="Schlueter A."/>
        </authorList>
    </citation>
    <scope>NUCLEOTIDE SEQUENCE [LARGE SCALE GENOMIC DNA]</scope>
    <source>
        <strain evidence="22">M2/40</strain>
    </source>
</reference>
<comment type="catalytic activity">
    <reaction evidence="16">
        <text>L-tyrosyl-[protein] + ATP = O-phospho-L-tyrosyl-[protein] + ADP + H(+)</text>
        <dbReference type="Rhea" id="RHEA:10596"/>
        <dbReference type="Rhea" id="RHEA-COMP:10136"/>
        <dbReference type="Rhea" id="RHEA-COMP:20101"/>
        <dbReference type="ChEBI" id="CHEBI:15378"/>
        <dbReference type="ChEBI" id="CHEBI:30616"/>
        <dbReference type="ChEBI" id="CHEBI:46858"/>
        <dbReference type="ChEBI" id="CHEBI:61978"/>
        <dbReference type="ChEBI" id="CHEBI:456216"/>
        <dbReference type="EC" id="2.7.10.2"/>
    </reaction>
</comment>
<dbReference type="eggNOG" id="COG0489">
    <property type="taxonomic scope" value="Bacteria"/>
</dbReference>
<dbReference type="RefSeq" id="WP_051483801.1">
    <property type="nucleotide sequence ID" value="NZ_HG917868.1"/>
</dbReference>
<evidence type="ECO:0000256" key="1">
    <source>
        <dbReference type="ARBA" id="ARBA00004429"/>
    </source>
</evidence>
<evidence type="ECO:0000256" key="8">
    <source>
        <dbReference type="ARBA" id="ARBA00022679"/>
    </source>
</evidence>
<dbReference type="FunFam" id="3.40.50.300:FF:000527">
    <property type="entry name" value="Tyrosine-protein kinase etk"/>
    <property type="match status" value="1"/>
</dbReference>
<dbReference type="InterPro" id="IPR025669">
    <property type="entry name" value="AAA_dom"/>
</dbReference>
<dbReference type="Pfam" id="PF13614">
    <property type="entry name" value="AAA_31"/>
    <property type="match status" value="1"/>
</dbReference>
<keyword evidence="11" id="KW-0418">Kinase</keyword>
<comment type="similarity">
    <text evidence="3">Belongs to the CpsD/CapB family.</text>
</comment>
<evidence type="ECO:0000256" key="5">
    <source>
        <dbReference type="ARBA" id="ARBA00011903"/>
    </source>
</evidence>
<dbReference type="EC" id="2.7.10.2" evidence="5"/>
<evidence type="ECO:0000256" key="12">
    <source>
        <dbReference type="ARBA" id="ARBA00022840"/>
    </source>
</evidence>
<dbReference type="PATRIC" id="fig|1216932.3.peg.2080"/>
<comment type="similarity">
    <text evidence="2">Belongs to the CpsC/CapA family.</text>
</comment>
<feature type="transmembrane region" description="Helical" evidence="17">
    <location>
        <begin position="182"/>
        <end position="200"/>
    </location>
</feature>
<dbReference type="InterPro" id="IPR027417">
    <property type="entry name" value="P-loop_NTPase"/>
</dbReference>
<dbReference type="InterPro" id="IPR003856">
    <property type="entry name" value="LPS_length_determ_N"/>
</dbReference>
<dbReference type="CDD" id="cd05387">
    <property type="entry name" value="BY-kinase"/>
    <property type="match status" value="1"/>
</dbReference>
<feature type="domain" description="Tyrosine-protein kinase G-rich" evidence="20">
    <location>
        <begin position="156"/>
        <end position="199"/>
    </location>
</feature>
<evidence type="ECO:0000259" key="18">
    <source>
        <dbReference type="Pfam" id="PF02706"/>
    </source>
</evidence>
<dbReference type="EMBL" id="HG917868">
    <property type="protein sequence ID" value="CDM69237.1"/>
    <property type="molecule type" value="Genomic_DNA"/>
</dbReference>
<evidence type="ECO:0000256" key="11">
    <source>
        <dbReference type="ARBA" id="ARBA00022777"/>
    </source>
</evidence>
<keyword evidence="12" id="KW-0067">ATP-binding</keyword>
<dbReference type="GO" id="GO:0005886">
    <property type="term" value="C:plasma membrane"/>
    <property type="evidence" value="ECO:0007669"/>
    <property type="project" value="UniProtKB-SubCell"/>
</dbReference>
<evidence type="ECO:0000256" key="14">
    <source>
        <dbReference type="ARBA" id="ARBA00023136"/>
    </source>
</evidence>
<evidence type="ECO:0000256" key="10">
    <source>
        <dbReference type="ARBA" id="ARBA00022741"/>
    </source>
</evidence>
<gene>
    <name evidence="21" type="ORF">CM240_2079</name>
</gene>
<proteinExistence type="inferred from homology"/>
<evidence type="ECO:0000313" key="22">
    <source>
        <dbReference type="Proteomes" id="UP000019426"/>
    </source>
</evidence>
<feature type="domain" description="AAA" evidence="19">
    <location>
        <begin position="266"/>
        <end position="425"/>
    </location>
</feature>
<dbReference type="SUPFAM" id="SSF52540">
    <property type="entry name" value="P-loop containing nucleoside triphosphate hydrolases"/>
    <property type="match status" value="1"/>
</dbReference>
<dbReference type="GO" id="GO:0042802">
    <property type="term" value="F:identical protein binding"/>
    <property type="evidence" value="ECO:0007669"/>
    <property type="project" value="UniProtKB-ARBA"/>
</dbReference>
<dbReference type="InterPro" id="IPR050445">
    <property type="entry name" value="Bact_polysacc_biosynth/exp"/>
</dbReference>
<feature type="transmembrane region" description="Helical" evidence="17">
    <location>
        <begin position="29"/>
        <end position="49"/>
    </location>
</feature>
<evidence type="ECO:0000256" key="7">
    <source>
        <dbReference type="ARBA" id="ARBA00022519"/>
    </source>
</evidence>
<keyword evidence="22" id="KW-1185">Reference proteome</keyword>
<evidence type="ECO:0000256" key="9">
    <source>
        <dbReference type="ARBA" id="ARBA00022692"/>
    </source>
</evidence>
<evidence type="ECO:0000256" key="4">
    <source>
        <dbReference type="ARBA" id="ARBA00008883"/>
    </source>
</evidence>
<evidence type="ECO:0000256" key="2">
    <source>
        <dbReference type="ARBA" id="ARBA00006683"/>
    </source>
</evidence>
<comment type="similarity">
    <text evidence="4">Belongs to the etk/wzc family.</text>
</comment>
<evidence type="ECO:0000256" key="17">
    <source>
        <dbReference type="SAM" id="Phobius"/>
    </source>
</evidence>
<evidence type="ECO:0000256" key="15">
    <source>
        <dbReference type="ARBA" id="ARBA00023137"/>
    </source>
</evidence>
<accession>W6S4G8</accession>
<evidence type="ECO:0000256" key="16">
    <source>
        <dbReference type="ARBA" id="ARBA00051245"/>
    </source>
</evidence>
<dbReference type="Proteomes" id="UP000019426">
    <property type="component" value="Chromosome M2/40_rep1"/>
</dbReference>
<sequence>MEEVKVVEEFSNEISFSQIIFALKKRWKIIFATTIFFTALVALITFFFIDPVYEVHTKVFIGKDAEVNYDNNDVQMYQKLLLTYAQILKTEDLIGTALNNVDSDMTMEEVMKDITVEPITDTQILQIKLTGKNKDDLAVVLESITEEFIKESKEIVPNGNVKIIRHVKEAEAPISPNKKMNIILGFLIGLVSGMAIVFLIEYMNNTYKSKEEVERNLKLPVLGVIPKFGRKREKLVMEEEPRSLEAECYRTMVTNIQYSSIDSRCKTIVVTSSQKGEGKTTISGNLALSLAGWGNRVVLIDCDIRRAALHKAFNISNSKGLTDVLVNQASLKDVAVGIKETLLLIPAGRVSPNPTELLNSKAMELLLEELKETCDYVILDTAPVEAVADAQILSAKADGTLVVIKSGDTRINVIQDALNLLNKVRGKILGVVLNATEDGRLSKMYQYYGEEHKKKGDKVS</sequence>
<keyword evidence="14 17" id="KW-0472">Membrane</keyword>
<evidence type="ECO:0000313" key="21">
    <source>
        <dbReference type="EMBL" id="CDM69237.1"/>
    </source>
</evidence>
<dbReference type="PANTHER" id="PTHR32309">
    <property type="entry name" value="TYROSINE-PROTEIN KINASE"/>
    <property type="match status" value="1"/>
</dbReference>
<evidence type="ECO:0000259" key="20">
    <source>
        <dbReference type="Pfam" id="PF13807"/>
    </source>
</evidence>
<keyword evidence="13 17" id="KW-1133">Transmembrane helix</keyword>
<feature type="domain" description="Polysaccharide chain length determinant N-terminal" evidence="18">
    <location>
        <begin position="12"/>
        <end position="99"/>
    </location>
</feature>
<dbReference type="GO" id="GO:0004715">
    <property type="term" value="F:non-membrane spanning protein tyrosine kinase activity"/>
    <property type="evidence" value="ECO:0007669"/>
    <property type="project" value="UniProtKB-EC"/>
</dbReference>
<keyword evidence="10" id="KW-0547">Nucleotide-binding</keyword>
<dbReference type="Pfam" id="PF13807">
    <property type="entry name" value="GNVR"/>
    <property type="match status" value="1"/>
</dbReference>
<dbReference type="PANTHER" id="PTHR32309:SF13">
    <property type="entry name" value="FERRIC ENTEROBACTIN TRANSPORT PROTEIN FEPE"/>
    <property type="match status" value="1"/>
</dbReference>
<organism evidence="21 22">
    <name type="scientific">Clostridium bornimense</name>
    <dbReference type="NCBI Taxonomy" id="1216932"/>
    <lineage>
        <taxon>Bacteria</taxon>
        <taxon>Bacillati</taxon>
        <taxon>Bacillota</taxon>
        <taxon>Clostridia</taxon>
        <taxon>Eubacteriales</taxon>
        <taxon>Clostridiaceae</taxon>
        <taxon>Clostridium</taxon>
    </lineage>
</organism>
<protein>
    <recommendedName>
        <fullName evidence="5">non-specific protein-tyrosine kinase</fullName>
        <ecNumber evidence="5">2.7.10.2</ecNumber>
    </recommendedName>
</protein>
<dbReference type="AlphaFoldDB" id="W6S4G8"/>
<dbReference type="eggNOG" id="COG3944">
    <property type="taxonomic scope" value="Bacteria"/>
</dbReference>
<comment type="subcellular location">
    <subcellularLocation>
        <location evidence="1">Cell inner membrane</location>
        <topology evidence="1">Multi-pass membrane protein</topology>
    </subcellularLocation>
</comment>
<dbReference type="InterPro" id="IPR032807">
    <property type="entry name" value="GNVR"/>
</dbReference>
<keyword evidence="6" id="KW-1003">Cell membrane</keyword>